<reference evidence="1" key="1">
    <citation type="submission" date="2014-09" db="EMBL/GenBank/DDBJ databases">
        <authorList>
            <person name="Magalhaes I.L.F."/>
            <person name="Oliveira U."/>
            <person name="Santos F.R."/>
            <person name="Vidigal T.H.D.A."/>
            <person name="Brescovit A.D."/>
            <person name="Santos A.J."/>
        </authorList>
    </citation>
    <scope>NUCLEOTIDE SEQUENCE</scope>
    <source>
        <tissue evidence="1">Shoot tissue taken approximately 20 cm above the soil surface</tissue>
    </source>
</reference>
<proteinExistence type="predicted"/>
<reference evidence="1" key="2">
    <citation type="journal article" date="2015" name="Data Brief">
        <title>Shoot transcriptome of the giant reed, Arundo donax.</title>
        <authorList>
            <person name="Barrero R.A."/>
            <person name="Guerrero F.D."/>
            <person name="Moolhuijzen P."/>
            <person name="Goolsby J.A."/>
            <person name="Tidwell J."/>
            <person name="Bellgard S.E."/>
            <person name="Bellgard M.I."/>
        </authorList>
    </citation>
    <scope>NUCLEOTIDE SEQUENCE</scope>
    <source>
        <tissue evidence="1">Shoot tissue taken approximately 20 cm above the soil surface</tissue>
    </source>
</reference>
<accession>A0A0A9ARB6</accession>
<sequence>MHKLTLTLVLLAITTIHLLQRCVLFNF</sequence>
<evidence type="ECO:0000313" key="1">
    <source>
        <dbReference type="EMBL" id="JAD54309.1"/>
    </source>
</evidence>
<organism evidence="1">
    <name type="scientific">Arundo donax</name>
    <name type="common">Giant reed</name>
    <name type="synonym">Donax arundinaceus</name>
    <dbReference type="NCBI Taxonomy" id="35708"/>
    <lineage>
        <taxon>Eukaryota</taxon>
        <taxon>Viridiplantae</taxon>
        <taxon>Streptophyta</taxon>
        <taxon>Embryophyta</taxon>
        <taxon>Tracheophyta</taxon>
        <taxon>Spermatophyta</taxon>
        <taxon>Magnoliopsida</taxon>
        <taxon>Liliopsida</taxon>
        <taxon>Poales</taxon>
        <taxon>Poaceae</taxon>
        <taxon>PACMAD clade</taxon>
        <taxon>Arundinoideae</taxon>
        <taxon>Arundineae</taxon>
        <taxon>Arundo</taxon>
    </lineage>
</organism>
<dbReference type="AlphaFoldDB" id="A0A0A9ARB6"/>
<name>A0A0A9ARB6_ARUDO</name>
<protein>
    <submittedName>
        <fullName evidence="1">Uncharacterized protein</fullName>
    </submittedName>
</protein>
<dbReference type="EMBL" id="GBRH01243586">
    <property type="protein sequence ID" value="JAD54309.1"/>
    <property type="molecule type" value="Transcribed_RNA"/>
</dbReference>